<dbReference type="InterPro" id="IPR045304">
    <property type="entry name" value="LbH_SAT"/>
</dbReference>
<evidence type="ECO:0000256" key="4">
    <source>
        <dbReference type="SAM" id="Phobius"/>
    </source>
</evidence>
<dbReference type="Gene3D" id="2.160.10.10">
    <property type="entry name" value="Hexapeptide repeat proteins"/>
    <property type="match status" value="1"/>
</dbReference>
<evidence type="ECO:0000256" key="2">
    <source>
        <dbReference type="ARBA" id="ARBA00022679"/>
    </source>
</evidence>
<keyword evidence="4" id="KW-1133">Transmembrane helix</keyword>
<evidence type="ECO:0000256" key="3">
    <source>
        <dbReference type="ARBA" id="ARBA00023315"/>
    </source>
</evidence>
<reference evidence="5 6" key="1">
    <citation type="journal article" date="2014" name="Int. J. Syst. Evol. Microbiol.">
        <title>Complete genome sequence of Corynebacterium casei LMG S-19264T (=DSM 44701T), isolated from a smear-ripened cheese.</title>
        <authorList>
            <consortium name="US DOE Joint Genome Institute (JGI-PGF)"/>
            <person name="Walter F."/>
            <person name="Albersmeier A."/>
            <person name="Kalinowski J."/>
            <person name="Ruckert C."/>
        </authorList>
    </citation>
    <scope>NUCLEOTIDE SEQUENCE [LARGE SCALE GENOMIC DNA]</scope>
    <source>
        <strain evidence="5 6">CGMCC 4.7215</strain>
    </source>
</reference>
<keyword evidence="4" id="KW-0472">Membrane</keyword>
<dbReference type="AlphaFoldDB" id="A0ABD5X845"/>
<accession>A0ABD5X845</accession>
<organism evidence="5 6">
    <name type="scientific">Halovenus rubra</name>
    <dbReference type="NCBI Taxonomy" id="869890"/>
    <lineage>
        <taxon>Archaea</taxon>
        <taxon>Methanobacteriati</taxon>
        <taxon>Methanobacteriota</taxon>
        <taxon>Stenosarchaea group</taxon>
        <taxon>Halobacteria</taxon>
        <taxon>Halobacteriales</taxon>
        <taxon>Haloarculaceae</taxon>
        <taxon>Halovenus</taxon>
    </lineage>
</organism>
<dbReference type="InterPro" id="IPR005881">
    <property type="entry name" value="Ser_O-AcTrfase"/>
</dbReference>
<dbReference type="RefSeq" id="WP_267636134.1">
    <property type="nucleotide sequence ID" value="NZ_JAODIY010000004.1"/>
</dbReference>
<dbReference type="PIRSF" id="PIRSF000441">
    <property type="entry name" value="CysE"/>
    <property type="match status" value="1"/>
</dbReference>
<dbReference type="InterPro" id="IPR001451">
    <property type="entry name" value="Hexapep"/>
</dbReference>
<comment type="caution">
    <text evidence="5">The sequence shown here is derived from an EMBL/GenBank/DDBJ whole genome shotgun (WGS) entry which is preliminary data.</text>
</comment>
<protein>
    <submittedName>
        <fullName evidence="5">Serine O-acetyltransferase</fullName>
        <ecNumber evidence="5">2.3.1.30</ecNumber>
    </submittedName>
</protein>
<dbReference type="PANTHER" id="PTHR42811">
    <property type="entry name" value="SERINE ACETYLTRANSFERASE"/>
    <property type="match status" value="1"/>
</dbReference>
<dbReference type="Pfam" id="PF00132">
    <property type="entry name" value="Hexapep"/>
    <property type="match status" value="1"/>
</dbReference>
<dbReference type="GO" id="GO:0009001">
    <property type="term" value="F:serine O-acetyltransferase activity"/>
    <property type="evidence" value="ECO:0007669"/>
    <property type="project" value="UniProtKB-EC"/>
</dbReference>
<dbReference type="EC" id="2.3.1.30" evidence="5"/>
<keyword evidence="3 5" id="KW-0012">Acyltransferase</keyword>
<evidence type="ECO:0000313" key="6">
    <source>
        <dbReference type="Proteomes" id="UP001596414"/>
    </source>
</evidence>
<proteinExistence type="inferred from homology"/>
<dbReference type="InterPro" id="IPR011004">
    <property type="entry name" value="Trimer_LpxA-like_sf"/>
</dbReference>
<keyword evidence="2 5" id="KW-0808">Transferase</keyword>
<evidence type="ECO:0000313" key="5">
    <source>
        <dbReference type="EMBL" id="MFC7125133.1"/>
    </source>
</evidence>
<feature type="transmembrane region" description="Helical" evidence="4">
    <location>
        <begin position="6"/>
        <end position="22"/>
    </location>
</feature>
<evidence type="ECO:0000256" key="1">
    <source>
        <dbReference type="ARBA" id="ARBA00007274"/>
    </source>
</evidence>
<sequence>MTLHLTVAYLIGINLINIYNAIRFRKHKIFTSCDISIPLPQSTTLPHPVGIVVGHEVEIGKNVRIQQNVTIGRPEPDPEAGYPTIGDNVRIGAGSVVLGNIELNDGCVVGANAVVVDDVSANTTVVGAPAEEK</sequence>
<keyword evidence="4" id="KW-0812">Transmembrane</keyword>
<name>A0ABD5X845_9EURY</name>
<dbReference type="SUPFAM" id="SSF51161">
    <property type="entry name" value="Trimeric LpxA-like enzymes"/>
    <property type="match status" value="1"/>
</dbReference>
<dbReference type="CDD" id="cd03354">
    <property type="entry name" value="LbH_SAT"/>
    <property type="match status" value="1"/>
</dbReference>
<comment type="similarity">
    <text evidence="1">Belongs to the transferase hexapeptide repeat family.</text>
</comment>
<dbReference type="EMBL" id="JBHSZQ010000004">
    <property type="protein sequence ID" value="MFC7125133.1"/>
    <property type="molecule type" value="Genomic_DNA"/>
</dbReference>
<gene>
    <name evidence="5" type="ORF">ACFQJ7_03645</name>
</gene>
<dbReference type="Proteomes" id="UP001596414">
    <property type="component" value="Unassembled WGS sequence"/>
</dbReference>